<comment type="caution">
    <text evidence="4">The sequence shown here is derived from an EMBL/GenBank/DDBJ whole genome shotgun (WGS) entry which is preliminary data.</text>
</comment>
<organism evidence="4">
    <name type="scientific">Leucothrix mucor</name>
    <dbReference type="NCBI Taxonomy" id="45248"/>
    <lineage>
        <taxon>Bacteria</taxon>
        <taxon>Pseudomonadati</taxon>
        <taxon>Pseudomonadota</taxon>
        <taxon>Gammaproteobacteria</taxon>
        <taxon>Thiotrichales</taxon>
        <taxon>Thiotrichaceae</taxon>
        <taxon>Leucothrix</taxon>
    </lineage>
</organism>
<feature type="domain" description="Phosphoribosyltransferase" evidence="2">
    <location>
        <begin position="139"/>
        <end position="230"/>
    </location>
</feature>
<dbReference type="InterPro" id="IPR051910">
    <property type="entry name" value="ComF/GntX_DNA_util-trans"/>
</dbReference>
<dbReference type="AlphaFoldDB" id="A0A7V2T2R7"/>
<feature type="domain" description="Double zinc ribbon" evidence="3">
    <location>
        <begin position="3"/>
        <end position="56"/>
    </location>
</feature>
<dbReference type="CDD" id="cd06223">
    <property type="entry name" value="PRTases_typeI"/>
    <property type="match status" value="1"/>
</dbReference>
<reference evidence="4" key="1">
    <citation type="journal article" date="2020" name="mSystems">
        <title>Genome- and Community-Level Interaction Insights into Carbon Utilization and Element Cycling Functions of Hydrothermarchaeota in Hydrothermal Sediment.</title>
        <authorList>
            <person name="Zhou Z."/>
            <person name="Liu Y."/>
            <person name="Xu W."/>
            <person name="Pan J."/>
            <person name="Luo Z.H."/>
            <person name="Li M."/>
        </authorList>
    </citation>
    <scope>NUCLEOTIDE SEQUENCE [LARGE SCALE GENOMIC DNA]</scope>
    <source>
        <strain evidence="4">HyVt-493</strain>
    </source>
</reference>
<protein>
    <submittedName>
        <fullName evidence="4">ComF family protein</fullName>
    </submittedName>
</protein>
<proteinExistence type="inferred from homology"/>
<accession>A0A7V2T2R7</accession>
<dbReference type="PANTHER" id="PTHR47505">
    <property type="entry name" value="DNA UTILIZATION PROTEIN YHGH"/>
    <property type="match status" value="1"/>
</dbReference>
<evidence type="ECO:0000313" key="4">
    <source>
        <dbReference type="EMBL" id="HFC93587.1"/>
    </source>
</evidence>
<dbReference type="PANTHER" id="PTHR47505:SF1">
    <property type="entry name" value="DNA UTILIZATION PROTEIN YHGH"/>
    <property type="match status" value="1"/>
</dbReference>
<name>A0A7V2T2R7_LEUMU</name>
<dbReference type="InterPro" id="IPR044005">
    <property type="entry name" value="DZR_2"/>
</dbReference>
<dbReference type="Proteomes" id="UP000885750">
    <property type="component" value="Unassembled WGS sequence"/>
</dbReference>
<comment type="similarity">
    <text evidence="1">Belongs to the ComF/GntX family.</text>
</comment>
<dbReference type="Pfam" id="PF00156">
    <property type="entry name" value="Pribosyltran"/>
    <property type="match status" value="1"/>
</dbReference>
<sequence length="235" mass="26489">MRFFPFCCVLCDAQVTGATSLCQPCLEDLPRIKICCYQCGLPLKNTQEASLCGQCQQSLPPIDYLISSLHYAYPVDYLVSQLKFQGDLTYAKIFSQLLLTTLQTHYREKERERHPERPEIMIPVPLHKKRSRQRGFNQAFEIAYPIAKALNIPISANTIKRIKYTEAQSLLSASERRKNLHNSFVLSKPISAEHIVLVDDVVTTGTTVYALATLLKKSGVKKVGVWAVARATISK</sequence>
<dbReference type="Gene3D" id="3.40.50.2020">
    <property type="match status" value="1"/>
</dbReference>
<evidence type="ECO:0000259" key="3">
    <source>
        <dbReference type="Pfam" id="PF18912"/>
    </source>
</evidence>
<evidence type="ECO:0000256" key="1">
    <source>
        <dbReference type="ARBA" id="ARBA00008007"/>
    </source>
</evidence>
<dbReference type="InterPro" id="IPR000836">
    <property type="entry name" value="PRTase_dom"/>
</dbReference>
<dbReference type="InterPro" id="IPR029057">
    <property type="entry name" value="PRTase-like"/>
</dbReference>
<dbReference type="EMBL" id="DRMS01000468">
    <property type="protein sequence ID" value="HFC93587.1"/>
    <property type="molecule type" value="Genomic_DNA"/>
</dbReference>
<dbReference type="Pfam" id="PF18912">
    <property type="entry name" value="DZR_2"/>
    <property type="match status" value="1"/>
</dbReference>
<evidence type="ECO:0000259" key="2">
    <source>
        <dbReference type="Pfam" id="PF00156"/>
    </source>
</evidence>
<gene>
    <name evidence="4" type="ORF">ENJ51_12330</name>
</gene>
<dbReference type="SUPFAM" id="SSF53271">
    <property type="entry name" value="PRTase-like"/>
    <property type="match status" value="1"/>
</dbReference>